<dbReference type="AlphaFoldDB" id="A0A8K0N5P4"/>
<evidence type="ECO:0000256" key="1">
    <source>
        <dbReference type="SAM" id="Phobius"/>
    </source>
</evidence>
<keyword evidence="1" id="KW-0472">Membrane</keyword>
<comment type="caution">
    <text evidence="2">The sequence shown here is derived from an EMBL/GenBank/DDBJ whole genome shotgun (WGS) entry which is preliminary data.</text>
</comment>
<dbReference type="GO" id="GO:0008233">
    <property type="term" value="F:peptidase activity"/>
    <property type="evidence" value="ECO:0007669"/>
    <property type="project" value="UniProtKB-KW"/>
</dbReference>
<reference evidence="2" key="2">
    <citation type="submission" date="2019-07" db="EMBL/GenBank/DDBJ databases">
        <authorList>
            <person name="Yang Y."/>
            <person name="Bocs S."/>
            <person name="Baudouin L."/>
        </authorList>
    </citation>
    <scope>NUCLEOTIDE SEQUENCE</scope>
    <source>
        <tissue evidence="2">Spear leaf of Hainan Tall coconut</tissue>
    </source>
</reference>
<reference evidence="2" key="1">
    <citation type="journal article" date="2017" name="Gigascience">
        <title>The genome draft of coconut (Cocos nucifera).</title>
        <authorList>
            <person name="Xiao Y."/>
            <person name="Xu P."/>
            <person name="Fan H."/>
            <person name="Baudouin L."/>
            <person name="Xia W."/>
            <person name="Bocs S."/>
            <person name="Xu J."/>
            <person name="Li Q."/>
            <person name="Guo A."/>
            <person name="Zhou L."/>
            <person name="Li J."/>
            <person name="Wu Y."/>
            <person name="Ma Z."/>
            <person name="Armero A."/>
            <person name="Issali A.E."/>
            <person name="Liu N."/>
            <person name="Peng M."/>
            <person name="Yang Y."/>
        </authorList>
    </citation>
    <scope>NUCLEOTIDE SEQUENCE</scope>
    <source>
        <tissue evidence="2">Spear leaf of Hainan Tall coconut</tissue>
    </source>
</reference>
<gene>
    <name evidence="2" type="ORF">COCNU_07G015130</name>
</gene>
<keyword evidence="2" id="KW-0378">Hydrolase</keyword>
<name>A0A8K0N5P4_COCNU</name>
<dbReference type="Proteomes" id="UP000797356">
    <property type="component" value="Chromosome 7"/>
</dbReference>
<proteinExistence type="predicted"/>
<dbReference type="GO" id="GO:0006508">
    <property type="term" value="P:proteolysis"/>
    <property type="evidence" value="ECO:0007669"/>
    <property type="project" value="UniProtKB-KW"/>
</dbReference>
<protein>
    <submittedName>
        <fullName evidence="2">Putative aspartyl protease family protein 1-like</fullName>
    </submittedName>
</protein>
<accession>A0A8K0N5P4</accession>
<keyword evidence="3" id="KW-1185">Reference proteome</keyword>
<sequence>MATAFSSYSTSSILFVFFFYFLIRSVGAAAALGFTFHHRFSDPVRRWAESRAKNLPGGWPEKGTVEYYAVLAGHDRGRALSGAAPALTFSDGNATLRISSLGL</sequence>
<keyword evidence="1" id="KW-0812">Transmembrane</keyword>
<feature type="transmembrane region" description="Helical" evidence="1">
    <location>
        <begin position="12"/>
        <end position="36"/>
    </location>
</feature>
<organism evidence="2 3">
    <name type="scientific">Cocos nucifera</name>
    <name type="common">Coconut palm</name>
    <dbReference type="NCBI Taxonomy" id="13894"/>
    <lineage>
        <taxon>Eukaryota</taxon>
        <taxon>Viridiplantae</taxon>
        <taxon>Streptophyta</taxon>
        <taxon>Embryophyta</taxon>
        <taxon>Tracheophyta</taxon>
        <taxon>Spermatophyta</taxon>
        <taxon>Magnoliopsida</taxon>
        <taxon>Liliopsida</taxon>
        <taxon>Arecaceae</taxon>
        <taxon>Arecoideae</taxon>
        <taxon>Cocoseae</taxon>
        <taxon>Attaleinae</taxon>
        <taxon>Cocos</taxon>
    </lineage>
</organism>
<evidence type="ECO:0000313" key="2">
    <source>
        <dbReference type="EMBL" id="KAG1355401.1"/>
    </source>
</evidence>
<keyword evidence="2" id="KW-0645">Protease</keyword>
<keyword evidence="1" id="KW-1133">Transmembrane helix</keyword>
<dbReference type="EMBL" id="CM017878">
    <property type="protein sequence ID" value="KAG1355401.1"/>
    <property type="molecule type" value="Genomic_DNA"/>
</dbReference>
<evidence type="ECO:0000313" key="3">
    <source>
        <dbReference type="Proteomes" id="UP000797356"/>
    </source>
</evidence>
<dbReference type="OrthoDB" id="2747330at2759"/>